<dbReference type="OrthoDB" id="3561125at2759"/>
<name>A0A8S1CS71_9INSE</name>
<keyword evidence="7" id="KW-0539">Nucleus</keyword>
<dbReference type="PROSITE" id="PS00028">
    <property type="entry name" value="ZINC_FINGER_C2H2_1"/>
    <property type="match status" value="2"/>
</dbReference>
<reference evidence="10 11" key="1">
    <citation type="submission" date="2020-04" db="EMBL/GenBank/DDBJ databases">
        <authorList>
            <person name="Alioto T."/>
            <person name="Alioto T."/>
            <person name="Gomez Garrido J."/>
        </authorList>
    </citation>
    <scope>NUCLEOTIDE SEQUENCE [LARGE SCALE GENOMIC DNA]</scope>
</reference>
<keyword evidence="6" id="KW-0238">DNA-binding</keyword>
<dbReference type="Gene3D" id="3.30.160.60">
    <property type="entry name" value="Classic Zinc Finger"/>
    <property type="match status" value="2"/>
</dbReference>
<dbReference type="Proteomes" id="UP000494165">
    <property type="component" value="Unassembled WGS sequence"/>
</dbReference>
<evidence type="ECO:0000256" key="8">
    <source>
        <dbReference type="PROSITE-ProRule" id="PRU00042"/>
    </source>
</evidence>
<evidence type="ECO:0000256" key="4">
    <source>
        <dbReference type="ARBA" id="ARBA00022771"/>
    </source>
</evidence>
<proteinExistence type="predicted"/>
<dbReference type="GO" id="GO:0000978">
    <property type="term" value="F:RNA polymerase II cis-regulatory region sequence-specific DNA binding"/>
    <property type="evidence" value="ECO:0007669"/>
    <property type="project" value="TreeGrafter"/>
</dbReference>
<gene>
    <name evidence="10" type="ORF">CLODIP_2_CD04465</name>
</gene>
<dbReference type="GO" id="GO:0001228">
    <property type="term" value="F:DNA-binding transcription activator activity, RNA polymerase II-specific"/>
    <property type="evidence" value="ECO:0007669"/>
    <property type="project" value="TreeGrafter"/>
</dbReference>
<keyword evidence="2" id="KW-0479">Metal-binding</keyword>
<evidence type="ECO:0000256" key="6">
    <source>
        <dbReference type="ARBA" id="ARBA00023125"/>
    </source>
</evidence>
<dbReference type="AlphaFoldDB" id="A0A8S1CS71"/>
<keyword evidence="11" id="KW-1185">Reference proteome</keyword>
<protein>
    <recommendedName>
        <fullName evidence="9">C2H2-type domain-containing protein</fullName>
    </recommendedName>
</protein>
<evidence type="ECO:0000256" key="7">
    <source>
        <dbReference type="ARBA" id="ARBA00023242"/>
    </source>
</evidence>
<comment type="caution">
    <text evidence="10">The sequence shown here is derived from an EMBL/GenBank/DDBJ whole genome shotgun (WGS) entry which is preliminary data.</text>
</comment>
<evidence type="ECO:0000259" key="9">
    <source>
        <dbReference type="PROSITE" id="PS50157"/>
    </source>
</evidence>
<keyword evidence="4 8" id="KW-0863">Zinc-finger</keyword>
<evidence type="ECO:0000313" key="11">
    <source>
        <dbReference type="Proteomes" id="UP000494165"/>
    </source>
</evidence>
<dbReference type="SUPFAM" id="SSF57667">
    <property type="entry name" value="beta-beta-alpha zinc fingers"/>
    <property type="match status" value="1"/>
</dbReference>
<evidence type="ECO:0000313" key="10">
    <source>
        <dbReference type="EMBL" id="CAB3370748.1"/>
    </source>
</evidence>
<dbReference type="PROSITE" id="PS50157">
    <property type="entry name" value="ZINC_FINGER_C2H2_2"/>
    <property type="match status" value="2"/>
</dbReference>
<dbReference type="SMART" id="SM00355">
    <property type="entry name" value="ZnF_C2H2"/>
    <property type="match status" value="5"/>
</dbReference>
<keyword evidence="5" id="KW-0862">Zinc</keyword>
<feature type="domain" description="C2H2-type" evidence="9">
    <location>
        <begin position="272"/>
        <end position="300"/>
    </location>
</feature>
<evidence type="ECO:0000256" key="5">
    <source>
        <dbReference type="ARBA" id="ARBA00022833"/>
    </source>
</evidence>
<sequence length="409" mass="47846">MSIFAGKTPLCIICRLPAADGFIPSSQVNMEKLRRWHYMVCKRHLMELEGQLQEVVCYYCIWQAQFLRENASIVQSKTRVCWWPKDFDSKGTAQVQRKLFLGISIMKRDQFKGLITNNQLPEGKLDQCWVKLDNLILPVPPGLDGNLKAKCFFCGEMRRHLFTHLEKVHTDLTKKCESNVCFKYFETEIKRVLHFNLCHQRSHEPPLKYVCLYCADASFDDPVYYIRHMRKVHPDITFKCPERDCVFFFKTDEAVNAHLHAVHGVREQGDVFRCHSCDFKTNVYSNLVKHMRKNHLAVKIIKCLTCTEVFITLSDLKRHEKVVHRVMACSYCRQHVETLKMDKHVNHECSQCMNTLLCAGFLEKHLSKKCQGKKIIHKKLKRKFKVKCYNKIGAALSLKKLKSENNNTL</sequence>
<dbReference type="GO" id="GO:0008270">
    <property type="term" value="F:zinc ion binding"/>
    <property type="evidence" value="ECO:0007669"/>
    <property type="project" value="UniProtKB-KW"/>
</dbReference>
<dbReference type="EMBL" id="CADEPI010000054">
    <property type="protein sequence ID" value="CAB3370748.1"/>
    <property type="molecule type" value="Genomic_DNA"/>
</dbReference>
<organism evidence="10 11">
    <name type="scientific">Cloeon dipterum</name>
    <dbReference type="NCBI Taxonomy" id="197152"/>
    <lineage>
        <taxon>Eukaryota</taxon>
        <taxon>Metazoa</taxon>
        <taxon>Ecdysozoa</taxon>
        <taxon>Arthropoda</taxon>
        <taxon>Hexapoda</taxon>
        <taxon>Insecta</taxon>
        <taxon>Pterygota</taxon>
        <taxon>Palaeoptera</taxon>
        <taxon>Ephemeroptera</taxon>
        <taxon>Pisciforma</taxon>
        <taxon>Baetidae</taxon>
        <taxon>Cloeon</taxon>
    </lineage>
</organism>
<dbReference type="InterPro" id="IPR013087">
    <property type="entry name" value="Znf_C2H2_type"/>
</dbReference>
<keyword evidence="3" id="KW-0677">Repeat</keyword>
<evidence type="ECO:0000256" key="1">
    <source>
        <dbReference type="ARBA" id="ARBA00004123"/>
    </source>
</evidence>
<dbReference type="PANTHER" id="PTHR24376">
    <property type="entry name" value="ZINC FINGER PROTEIN"/>
    <property type="match status" value="1"/>
</dbReference>
<dbReference type="InterPro" id="IPR036236">
    <property type="entry name" value="Znf_C2H2_sf"/>
</dbReference>
<dbReference type="PANTHER" id="PTHR24376:SF243">
    <property type="entry name" value="C2H2-TYPE DOMAIN-CONTAINING PROTEIN"/>
    <property type="match status" value="1"/>
</dbReference>
<evidence type="ECO:0000256" key="2">
    <source>
        <dbReference type="ARBA" id="ARBA00022723"/>
    </source>
</evidence>
<feature type="domain" description="C2H2-type" evidence="9">
    <location>
        <begin position="301"/>
        <end position="324"/>
    </location>
</feature>
<accession>A0A8S1CS71</accession>
<dbReference type="GO" id="GO:0005634">
    <property type="term" value="C:nucleus"/>
    <property type="evidence" value="ECO:0007669"/>
    <property type="project" value="UniProtKB-SubCell"/>
</dbReference>
<evidence type="ECO:0000256" key="3">
    <source>
        <dbReference type="ARBA" id="ARBA00022737"/>
    </source>
</evidence>
<comment type="subcellular location">
    <subcellularLocation>
        <location evidence="1">Nucleus</location>
    </subcellularLocation>
</comment>